<feature type="signal peptide" evidence="1">
    <location>
        <begin position="1"/>
        <end position="18"/>
    </location>
</feature>
<evidence type="ECO:0000313" key="2">
    <source>
        <dbReference type="EMBL" id="KAK7052197.1"/>
    </source>
</evidence>
<gene>
    <name evidence="2" type="ORF">R3P38DRAFT_1638614</name>
</gene>
<dbReference type="EMBL" id="JAWWNJ010000007">
    <property type="protein sequence ID" value="KAK7052197.1"/>
    <property type="molecule type" value="Genomic_DNA"/>
</dbReference>
<protein>
    <recommendedName>
        <fullName evidence="4">Cell wall galactomannoprotein</fullName>
    </recommendedName>
</protein>
<reference evidence="2 3" key="1">
    <citation type="journal article" date="2024" name="J Genomics">
        <title>Draft genome sequencing and assembly of Favolaschia claudopus CIRM-BRFM 2984 isolated from oak limbs.</title>
        <authorList>
            <person name="Navarro D."/>
            <person name="Drula E."/>
            <person name="Chaduli D."/>
            <person name="Cazenave R."/>
            <person name="Ahrendt S."/>
            <person name="Wang J."/>
            <person name="Lipzen A."/>
            <person name="Daum C."/>
            <person name="Barry K."/>
            <person name="Grigoriev I.V."/>
            <person name="Favel A."/>
            <person name="Rosso M.N."/>
            <person name="Martin F."/>
        </authorList>
    </citation>
    <scope>NUCLEOTIDE SEQUENCE [LARGE SCALE GENOMIC DNA]</scope>
    <source>
        <strain evidence="2 3">CIRM-BRFM 2984</strain>
    </source>
</reference>
<keyword evidence="3" id="KW-1185">Reference proteome</keyword>
<dbReference type="Proteomes" id="UP001362999">
    <property type="component" value="Unassembled WGS sequence"/>
</dbReference>
<accession>A0AAW0DKG9</accession>
<evidence type="ECO:0008006" key="4">
    <source>
        <dbReference type="Google" id="ProtNLM"/>
    </source>
</evidence>
<evidence type="ECO:0000313" key="3">
    <source>
        <dbReference type="Proteomes" id="UP001362999"/>
    </source>
</evidence>
<evidence type="ECO:0000256" key="1">
    <source>
        <dbReference type="SAM" id="SignalP"/>
    </source>
</evidence>
<comment type="caution">
    <text evidence="2">The sequence shown here is derived from an EMBL/GenBank/DDBJ whole genome shotgun (WGS) entry which is preliminary data.</text>
</comment>
<organism evidence="2 3">
    <name type="scientific">Favolaschia claudopus</name>
    <dbReference type="NCBI Taxonomy" id="2862362"/>
    <lineage>
        <taxon>Eukaryota</taxon>
        <taxon>Fungi</taxon>
        <taxon>Dikarya</taxon>
        <taxon>Basidiomycota</taxon>
        <taxon>Agaricomycotina</taxon>
        <taxon>Agaricomycetes</taxon>
        <taxon>Agaricomycetidae</taxon>
        <taxon>Agaricales</taxon>
        <taxon>Marasmiineae</taxon>
        <taxon>Mycenaceae</taxon>
        <taxon>Favolaschia</taxon>
    </lineage>
</organism>
<keyword evidence="1" id="KW-0732">Signal</keyword>
<dbReference type="AlphaFoldDB" id="A0AAW0DKG9"/>
<name>A0AAW0DKG9_9AGAR</name>
<proteinExistence type="predicted"/>
<feature type="chain" id="PRO_5043463212" description="Cell wall galactomannoprotein" evidence="1">
    <location>
        <begin position="19"/>
        <end position="145"/>
    </location>
</feature>
<sequence>MVRISAVITLTFAALAAAVPMQTQRRQTGDLDCNLARLKIIFDVAASKKLVSQINATDLPTANALAIAQTSLDSVNSGIQDILAAIFDAKNAPALSRTQVSDGLDAARSALAIIKDPSLNATVAEAQARILTAGQDGDKVVAECK</sequence>